<proteinExistence type="predicted"/>
<keyword evidence="3" id="KW-1185">Reference proteome</keyword>
<feature type="region of interest" description="Disordered" evidence="1">
    <location>
        <begin position="196"/>
        <end position="256"/>
    </location>
</feature>
<comment type="caution">
    <text evidence="2">The sequence shown here is derived from an EMBL/GenBank/DDBJ whole genome shotgun (WGS) entry which is preliminary data.</text>
</comment>
<feature type="compositionally biased region" description="Basic and acidic residues" evidence="1">
    <location>
        <begin position="217"/>
        <end position="240"/>
    </location>
</feature>
<evidence type="ECO:0000313" key="3">
    <source>
        <dbReference type="Proteomes" id="UP000324897"/>
    </source>
</evidence>
<feature type="non-terminal residue" evidence="2">
    <location>
        <position position="1"/>
    </location>
</feature>
<protein>
    <submittedName>
        <fullName evidence="2">Uncharacterized protein</fullName>
    </submittedName>
</protein>
<feature type="compositionally biased region" description="Polar residues" evidence="1">
    <location>
        <begin position="241"/>
        <end position="250"/>
    </location>
</feature>
<organism evidence="2 3">
    <name type="scientific">Eragrostis curvula</name>
    <name type="common">weeping love grass</name>
    <dbReference type="NCBI Taxonomy" id="38414"/>
    <lineage>
        <taxon>Eukaryota</taxon>
        <taxon>Viridiplantae</taxon>
        <taxon>Streptophyta</taxon>
        <taxon>Embryophyta</taxon>
        <taxon>Tracheophyta</taxon>
        <taxon>Spermatophyta</taxon>
        <taxon>Magnoliopsida</taxon>
        <taxon>Liliopsida</taxon>
        <taxon>Poales</taxon>
        <taxon>Poaceae</taxon>
        <taxon>PACMAD clade</taxon>
        <taxon>Chloridoideae</taxon>
        <taxon>Eragrostideae</taxon>
        <taxon>Eragrostidinae</taxon>
        <taxon>Eragrostis</taxon>
    </lineage>
</organism>
<evidence type="ECO:0000256" key="1">
    <source>
        <dbReference type="SAM" id="MobiDB-lite"/>
    </source>
</evidence>
<evidence type="ECO:0000313" key="2">
    <source>
        <dbReference type="EMBL" id="TVU37614.1"/>
    </source>
</evidence>
<dbReference type="PANTHER" id="PTHR33170">
    <property type="entry name" value="DUF4283 DOMAIN-CONTAINING PROTEIN-RELATED"/>
    <property type="match status" value="1"/>
</dbReference>
<accession>A0A5J9VQA8</accession>
<name>A0A5J9VQA8_9POAL</name>
<dbReference type="OrthoDB" id="693181at2759"/>
<feature type="compositionally biased region" description="Acidic residues" evidence="1">
    <location>
        <begin position="201"/>
        <end position="216"/>
    </location>
</feature>
<dbReference type="Proteomes" id="UP000324897">
    <property type="component" value="Chromosome 4"/>
</dbReference>
<sequence length="544" mass="61408">MANKGLGFFHVDTAGRESRGSHFMSNDNCAIFTVEEGEISREEIVEELKLLFDSDWDWVLRDLEEYKWLIRFPPHKRLSDILIHKLTYFTLNKEGVLVSMKMWNGEPEPYAVLEDVWIQVKGIPPKWFDWKVFAQIAGTMGKLVEIDWNSMVTSFCEMIRLRLKCKDPTKIPKERLFELDEKLYMLKIKAENVEVDGTNEGFDDGDDDDDLDEDKGQEEGGGKSTETDGMHTPGQEDKSRNNNSEASNNVGDKVSGSKTVPMWASLFRENVLEDKGGEMAEYSCTNLLRNMELAESDQEDEGEGFTDEDMAALPKDLFKNLVDAFQNQEDYTGDNGLPENLDSEIVGEKDCLMGEASGYQKRKLESKKEANWGPVLVEGRPRRTCQAGGGSMLEKAQNRKKQANLEFQGKGINKNAFSILAKDELLNVASSIGISFSKDPVLAEKVVENLQAVETSRNKSFSSTCSYIECSSLVNNAGGRIQSEVVPFSVIDREVQEVDPVTPHQSHRCQRGNHGTDYKSGNWTTVVSRKFKKKFKNDRSILEC</sequence>
<dbReference type="EMBL" id="RWGY01000007">
    <property type="protein sequence ID" value="TVU37614.1"/>
    <property type="molecule type" value="Genomic_DNA"/>
</dbReference>
<dbReference type="Gramene" id="TVU37614">
    <property type="protein sequence ID" value="TVU37614"/>
    <property type="gene ID" value="EJB05_10939"/>
</dbReference>
<dbReference type="AlphaFoldDB" id="A0A5J9VQA8"/>
<reference evidence="2 3" key="1">
    <citation type="journal article" date="2019" name="Sci. Rep.">
        <title>A high-quality genome of Eragrostis curvula grass provides insights into Poaceae evolution and supports new strategies to enhance forage quality.</title>
        <authorList>
            <person name="Carballo J."/>
            <person name="Santos B.A.C.M."/>
            <person name="Zappacosta D."/>
            <person name="Garbus I."/>
            <person name="Selva J.P."/>
            <person name="Gallo C.A."/>
            <person name="Diaz A."/>
            <person name="Albertini E."/>
            <person name="Caccamo M."/>
            <person name="Echenique V."/>
        </authorList>
    </citation>
    <scope>NUCLEOTIDE SEQUENCE [LARGE SCALE GENOMIC DNA]</scope>
    <source>
        <strain evidence="3">cv. Victoria</strain>
        <tissue evidence="2">Leaf</tissue>
    </source>
</reference>
<gene>
    <name evidence="2" type="ORF">EJB05_10939</name>
</gene>